<dbReference type="EMBL" id="CADEBD010000422">
    <property type="protein sequence ID" value="CAB3254659.1"/>
    <property type="molecule type" value="Genomic_DNA"/>
</dbReference>
<dbReference type="Proteomes" id="UP000494256">
    <property type="component" value="Unassembled WGS sequence"/>
</dbReference>
<dbReference type="PANTHER" id="PTHR10492">
    <property type="match status" value="1"/>
</dbReference>
<proteinExistence type="predicted"/>
<evidence type="ECO:0000313" key="2">
    <source>
        <dbReference type="Proteomes" id="UP000494256"/>
    </source>
</evidence>
<gene>
    <name evidence="1" type="ORF">APLA_LOCUS14858</name>
</gene>
<accession>A0A8S1AXV7</accession>
<evidence type="ECO:0000313" key="1">
    <source>
        <dbReference type="EMBL" id="CAB3254659.1"/>
    </source>
</evidence>
<evidence type="ECO:0008006" key="3">
    <source>
        <dbReference type="Google" id="ProtNLM"/>
    </source>
</evidence>
<name>A0A8S1AXV7_ARCPL</name>
<sequence length="384" mass="43757">MPRYYTWNASNFQRRKQGDAVPGYPDVRSTDALGRIYTVHPKNDECFCLRLLLVNVRGPTSFETLRTVNGVIFPTYRAACEELNLLENDTHCDTTIAEAIISASPCQIRTLFAIIISTCFPSNPCNLWHKYKDNMSEDILHQISITSRNHDVEMNEEIHNRALLLIEDMCYLMCGSSLIRLGMPAPNREMNDAFNRELEREREYQELDLVVQTNVPLLNSQQKEVYDTLMKAIDDGNGGLYFLDAPGGTDRDEINACLKSSNLCRYVKKLQLTTNMRVALLNDTSAEDFSEQLLTIGNGQVPVDESSGLISFPNNFCNFVSSKGELINNVFKDIISNYKNNEWLSERAILAAKNKDVDDLNYIIQNKIIETMHSFKSYQIRITS</sequence>
<organism evidence="1 2">
    <name type="scientific">Arctia plantaginis</name>
    <name type="common">Wood tiger moth</name>
    <name type="synonym">Phalaena plantaginis</name>
    <dbReference type="NCBI Taxonomy" id="874455"/>
    <lineage>
        <taxon>Eukaryota</taxon>
        <taxon>Metazoa</taxon>
        <taxon>Ecdysozoa</taxon>
        <taxon>Arthropoda</taxon>
        <taxon>Hexapoda</taxon>
        <taxon>Insecta</taxon>
        <taxon>Pterygota</taxon>
        <taxon>Neoptera</taxon>
        <taxon>Endopterygota</taxon>
        <taxon>Lepidoptera</taxon>
        <taxon>Glossata</taxon>
        <taxon>Ditrysia</taxon>
        <taxon>Noctuoidea</taxon>
        <taxon>Erebidae</taxon>
        <taxon>Arctiinae</taxon>
        <taxon>Arctia</taxon>
    </lineage>
</organism>
<comment type="caution">
    <text evidence="1">The sequence shown here is derived from an EMBL/GenBank/DDBJ whole genome shotgun (WGS) entry which is preliminary data.</text>
</comment>
<protein>
    <recommendedName>
        <fullName evidence="3">ATP-dependent DNA helicase</fullName>
    </recommendedName>
</protein>
<dbReference type="OrthoDB" id="409048at2759"/>
<dbReference type="AlphaFoldDB" id="A0A8S1AXV7"/>
<reference evidence="1 2" key="1">
    <citation type="submission" date="2020-04" db="EMBL/GenBank/DDBJ databases">
        <authorList>
            <person name="Wallbank WR R."/>
            <person name="Pardo Diaz C."/>
            <person name="Kozak K."/>
            <person name="Martin S."/>
            <person name="Jiggins C."/>
            <person name="Moest M."/>
            <person name="Warren A I."/>
            <person name="Byers J.R.P. K."/>
            <person name="Montejo-Kovacevich G."/>
            <person name="Yen C E."/>
        </authorList>
    </citation>
    <scope>NUCLEOTIDE SEQUENCE [LARGE SCALE GENOMIC DNA]</scope>
</reference>